<dbReference type="PROSITE" id="PS50850">
    <property type="entry name" value="MFS"/>
    <property type="match status" value="1"/>
</dbReference>
<comment type="subcellular location">
    <subcellularLocation>
        <location evidence="1">Cell membrane</location>
        <topology evidence="1">Multi-pass membrane protein</topology>
    </subcellularLocation>
</comment>
<dbReference type="Pfam" id="PF07690">
    <property type="entry name" value="MFS_1"/>
    <property type="match status" value="1"/>
</dbReference>
<dbReference type="RefSeq" id="WP_159173796.1">
    <property type="nucleotide sequence ID" value="NZ_LR732312.1"/>
</dbReference>
<protein>
    <submittedName>
        <fullName evidence="8">Putative transport protein</fullName>
    </submittedName>
</protein>
<evidence type="ECO:0000313" key="9">
    <source>
        <dbReference type="Proteomes" id="UP000439752"/>
    </source>
</evidence>
<keyword evidence="2" id="KW-0813">Transport</keyword>
<name>A0A653IF91_9BACL</name>
<dbReference type="Proteomes" id="UP000439752">
    <property type="component" value="Unassembled WGS sequence"/>
</dbReference>
<dbReference type="InterPro" id="IPR011701">
    <property type="entry name" value="MFS"/>
</dbReference>
<dbReference type="EMBL" id="CABWKQ010000030">
    <property type="protein sequence ID" value="VWX37929.1"/>
    <property type="molecule type" value="Genomic_DNA"/>
</dbReference>
<dbReference type="InterPro" id="IPR020846">
    <property type="entry name" value="MFS_dom"/>
</dbReference>
<keyword evidence="4 6" id="KW-1133">Transmembrane helix</keyword>
<dbReference type="Gene3D" id="1.20.1250.20">
    <property type="entry name" value="MFS general substrate transporter like domains"/>
    <property type="match status" value="1"/>
</dbReference>
<dbReference type="GO" id="GO:0022857">
    <property type="term" value="F:transmembrane transporter activity"/>
    <property type="evidence" value="ECO:0007669"/>
    <property type="project" value="InterPro"/>
</dbReference>
<proteinExistence type="predicted"/>
<feature type="transmembrane region" description="Helical" evidence="6">
    <location>
        <begin position="68"/>
        <end position="94"/>
    </location>
</feature>
<dbReference type="GO" id="GO:0005886">
    <property type="term" value="C:plasma membrane"/>
    <property type="evidence" value="ECO:0007669"/>
    <property type="project" value="UniProtKB-SubCell"/>
</dbReference>
<evidence type="ECO:0000256" key="5">
    <source>
        <dbReference type="ARBA" id="ARBA00023136"/>
    </source>
</evidence>
<evidence type="ECO:0000256" key="3">
    <source>
        <dbReference type="ARBA" id="ARBA00022692"/>
    </source>
</evidence>
<feature type="transmembrane region" description="Helical" evidence="6">
    <location>
        <begin position="143"/>
        <end position="169"/>
    </location>
</feature>
<dbReference type="InterPro" id="IPR036259">
    <property type="entry name" value="MFS_trans_sf"/>
</dbReference>
<evidence type="ECO:0000256" key="2">
    <source>
        <dbReference type="ARBA" id="ARBA00022448"/>
    </source>
</evidence>
<feature type="domain" description="Major facilitator superfamily (MFS) profile" evidence="7">
    <location>
        <begin position="1"/>
        <end position="183"/>
    </location>
</feature>
<evidence type="ECO:0000256" key="1">
    <source>
        <dbReference type="ARBA" id="ARBA00004651"/>
    </source>
</evidence>
<feature type="transmembrane region" description="Helical" evidence="6">
    <location>
        <begin position="12"/>
        <end position="29"/>
    </location>
</feature>
<evidence type="ECO:0000256" key="4">
    <source>
        <dbReference type="ARBA" id="ARBA00022989"/>
    </source>
</evidence>
<dbReference type="AlphaFoldDB" id="A0A653IF91"/>
<accession>A0A653IF91</accession>
<gene>
    <name evidence="8" type="primary">yitZ</name>
    <name evidence="8" type="ORF">EXIGUO9Y_360206</name>
</gene>
<evidence type="ECO:0000256" key="6">
    <source>
        <dbReference type="SAM" id="Phobius"/>
    </source>
</evidence>
<evidence type="ECO:0000313" key="8">
    <source>
        <dbReference type="EMBL" id="VWX37929.1"/>
    </source>
</evidence>
<dbReference type="SUPFAM" id="SSF103473">
    <property type="entry name" value="MFS general substrate transporter"/>
    <property type="match status" value="1"/>
</dbReference>
<evidence type="ECO:0000259" key="7">
    <source>
        <dbReference type="PROSITE" id="PS50850"/>
    </source>
</evidence>
<reference evidence="8 9" key="1">
    <citation type="submission" date="2019-10" db="EMBL/GenBank/DDBJ databases">
        <authorList>
            <person name="Karimi E."/>
        </authorList>
    </citation>
    <scope>NUCLEOTIDE SEQUENCE [LARGE SCALE GENOMIC DNA]</scope>
    <source>
        <strain evidence="8">Exiguobacterium sp. 9Y</strain>
    </source>
</reference>
<organism evidence="8 9">
    <name type="scientific">Exiguobacterium oxidotolerans</name>
    <dbReference type="NCBI Taxonomy" id="223958"/>
    <lineage>
        <taxon>Bacteria</taxon>
        <taxon>Bacillati</taxon>
        <taxon>Bacillota</taxon>
        <taxon>Bacilli</taxon>
        <taxon>Bacillales</taxon>
        <taxon>Bacillales Family XII. Incertae Sedis</taxon>
        <taxon>Exiguobacterium</taxon>
    </lineage>
</organism>
<sequence>MTYPLFLRVQSIVLMSSSIIFPFYLLLIRELGDSYAQFGLAYGLFTVTSAFAYLAIGRFSDRFGDRVLLVVHTLGMALLLLYIPVVTAISHVYFIQIAMGLLGAIQKNTEKTVLARQEIATTVVGRHIGGYHFKTSLWSAGGIIVAGYLIDFLTIGSLFYIISVCYFYATLRLLLPPATTQKK</sequence>
<keyword evidence="3 6" id="KW-0812">Transmembrane</keyword>
<keyword evidence="9" id="KW-1185">Reference proteome</keyword>
<feature type="transmembrane region" description="Helical" evidence="6">
    <location>
        <begin position="35"/>
        <end position="56"/>
    </location>
</feature>
<keyword evidence="5 6" id="KW-0472">Membrane</keyword>